<dbReference type="RefSeq" id="WP_068697868.1">
    <property type="nucleotide sequence ID" value="NZ_CP014167.1"/>
</dbReference>
<evidence type="ECO:0000313" key="1">
    <source>
        <dbReference type="EMBL" id="ANS75808.1"/>
    </source>
</evidence>
<sequence>MSRKSNVAHKFGKGLTPAQFIESMTQNKEKFVQGYEQFVWPAEEDREFFESLKFRDDLRVLIVAADWCGDVIRNIPVVFRLLEAAEIPTEVLILEEHPEVMDEYMTLGGRSIPIVIVADTGGSVLAFWGPRPKHIQAIMADFKATNPDREAPGWQEGMDETRRKMLEAYGEGTAIHPAVVSEIRELLSGV</sequence>
<dbReference type="EMBL" id="CP014167">
    <property type="protein sequence ID" value="ANS75808.1"/>
    <property type="molecule type" value="Genomic_DNA"/>
</dbReference>
<accession>A0A1B1N300</accession>
<gene>
    <name evidence="1" type="ORF">AWM70_15450</name>
</gene>
<proteinExistence type="predicted"/>
<protein>
    <recommendedName>
        <fullName evidence="3">Thioredoxin</fullName>
    </recommendedName>
</protein>
<dbReference type="Pfam" id="PF14595">
    <property type="entry name" value="Thioredoxin_9"/>
    <property type="match status" value="1"/>
</dbReference>
<name>A0A1B1N300_9BACL</name>
<dbReference type="OrthoDB" id="6120799at2"/>
<reference evidence="1 2" key="1">
    <citation type="submission" date="2016-01" db="EMBL/GenBank/DDBJ databases">
        <title>Complete Genome Sequence of Paenibacillus yonginensis DCY84, a novel Plant Growth-Promoting Bacteria with Elicitation of Induced Systemic Resistance.</title>
        <authorList>
            <person name="Kim Y.J."/>
            <person name="Yang D.C."/>
            <person name="Sukweenadhi J."/>
        </authorList>
    </citation>
    <scope>NUCLEOTIDE SEQUENCE [LARGE SCALE GENOMIC DNA]</scope>
    <source>
        <strain evidence="1 2">DCY84</strain>
    </source>
</reference>
<evidence type="ECO:0000313" key="2">
    <source>
        <dbReference type="Proteomes" id="UP000092573"/>
    </source>
</evidence>
<dbReference type="Proteomes" id="UP000092573">
    <property type="component" value="Chromosome"/>
</dbReference>
<dbReference type="STRING" id="1462996.AWM70_15450"/>
<dbReference type="SUPFAM" id="SSF52833">
    <property type="entry name" value="Thioredoxin-like"/>
    <property type="match status" value="1"/>
</dbReference>
<organism evidence="1 2">
    <name type="scientific">Paenibacillus yonginensis</name>
    <dbReference type="NCBI Taxonomy" id="1462996"/>
    <lineage>
        <taxon>Bacteria</taxon>
        <taxon>Bacillati</taxon>
        <taxon>Bacillota</taxon>
        <taxon>Bacilli</taxon>
        <taxon>Bacillales</taxon>
        <taxon>Paenibacillaceae</taxon>
        <taxon>Paenibacillus</taxon>
    </lineage>
</organism>
<dbReference type="AlphaFoldDB" id="A0A1B1N300"/>
<dbReference type="Gene3D" id="3.40.30.10">
    <property type="entry name" value="Glutaredoxin"/>
    <property type="match status" value="1"/>
</dbReference>
<evidence type="ECO:0008006" key="3">
    <source>
        <dbReference type="Google" id="ProtNLM"/>
    </source>
</evidence>
<dbReference type="InterPro" id="IPR036249">
    <property type="entry name" value="Thioredoxin-like_sf"/>
</dbReference>
<keyword evidence="2" id="KW-1185">Reference proteome</keyword>
<dbReference type="KEGG" id="pyg:AWM70_15450"/>